<keyword evidence="3" id="KW-1185">Reference proteome</keyword>
<sequence length="75" mass="8499">MVGRRMSASLGREGHSPTRHSLENALNRGSRTCLRSQQRGNPVSFKLSNKQLFSEHIFVTILFISEKVRAKEITT</sequence>
<gene>
    <name evidence="2" type="ORF">DV515_00011851</name>
</gene>
<dbReference type="Proteomes" id="UP000276834">
    <property type="component" value="Unassembled WGS sequence"/>
</dbReference>
<feature type="compositionally biased region" description="Basic and acidic residues" evidence="1">
    <location>
        <begin position="12"/>
        <end position="22"/>
    </location>
</feature>
<dbReference type="EMBL" id="QUSF01000060">
    <property type="protein sequence ID" value="RLV97362.1"/>
    <property type="molecule type" value="Genomic_DNA"/>
</dbReference>
<protein>
    <submittedName>
        <fullName evidence="2">Uncharacterized protein</fullName>
    </submittedName>
</protein>
<feature type="region of interest" description="Disordered" evidence="1">
    <location>
        <begin position="1"/>
        <end position="24"/>
    </location>
</feature>
<evidence type="ECO:0000256" key="1">
    <source>
        <dbReference type="SAM" id="MobiDB-lite"/>
    </source>
</evidence>
<comment type="caution">
    <text evidence="2">The sequence shown here is derived from an EMBL/GenBank/DDBJ whole genome shotgun (WGS) entry which is preliminary data.</text>
</comment>
<reference evidence="2 3" key="1">
    <citation type="journal article" date="2018" name="Proc. R. Soc. B">
        <title>A non-coding region near Follistatin controls head colour polymorphism in the Gouldian finch.</title>
        <authorList>
            <person name="Toomey M.B."/>
            <person name="Marques C.I."/>
            <person name="Andrade P."/>
            <person name="Araujo P.M."/>
            <person name="Sabatino S."/>
            <person name="Gazda M.A."/>
            <person name="Afonso S."/>
            <person name="Lopes R.J."/>
            <person name="Corbo J.C."/>
            <person name="Carneiro M."/>
        </authorList>
    </citation>
    <scope>NUCLEOTIDE SEQUENCE [LARGE SCALE GENOMIC DNA]</scope>
    <source>
        <strain evidence="2">Red01</strain>
        <tissue evidence="2">Muscle</tissue>
    </source>
</reference>
<evidence type="ECO:0000313" key="2">
    <source>
        <dbReference type="EMBL" id="RLV97362.1"/>
    </source>
</evidence>
<accession>A0A3L8S5T6</accession>
<proteinExistence type="predicted"/>
<name>A0A3L8S5T6_CHLGU</name>
<dbReference type="AlphaFoldDB" id="A0A3L8S5T6"/>
<evidence type="ECO:0000313" key="3">
    <source>
        <dbReference type="Proteomes" id="UP000276834"/>
    </source>
</evidence>
<organism evidence="2 3">
    <name type="scientific">Chloebia gouldiae</name>
    <name type="common">Gouldian finch</name>
    <name type="synonym">Erythrura gouldiae</name>
    <dbReference type="NCBI Taxonomy" id="44316"/>
    <lineage>
        <taxon>Eukaryota</taxon>
        <taxon>Metazoa</taxon>
        <taxon>Chordata</taxon>
        <taxon>Craniata</taxon>
        <taxon>Vertebrata</taxon>
        <taxon>Euteleostomi</taxon>
        <taxon>Archelosauria</taxon>
        <taxon>Archosauria</taxon>
        <taxon>Dinosauria</taxon>
        <taxon>Saurischia</taxon>
        <taxon>Theropoda</taxon>
        <taxon>Coelurosauria</taxon>
        <taxon>Aves</taxon>
        <taxon>Neognathae</taxon>
        <taxon>Neoaves</taxon>
        <taxon>Telluraves</taxon>
        <taxon>Australaves</taxon>
        <taxon>Passeriformes</taxon>
        <taxon>Passeroidea</taxon>
        <taxon>Passeridae</taxon>
        <taxon>Chloebia</taxon>
    </lineage>
</organism>